<dbReference type="InterPro" id="IPR036116">
    <property type="entry name" value="FN3_sf"/>
</dbReference>
<dbReference type="Gene3D" id="1.10.287.70">
    <property type="match status" value="1"/>
</dbReference>
<keyword evidence="2" id="KW-0472">Membrane</keyword>
<feature type="transmembrane region" description="Helical" evidence="2">
    <location>
        <begin position="756"/>
        <end position="780"/>
    </location>
</feature>
<dbReference type="AlphaFoldDB" id="A7SKF2"/>
<dbReference type="InterPro" id="IPR003961">
    <property type="entry name" value="FN3_dom"/>
</dbReference>
<feature type="domain" description="Fibronectin type-III" evidence="4">
    <location>
        <begin position="223"/>
        <end position="307"/>
    </location>
</feature>
<dbReference type="InParanoid" id="A7SKF2"/>
<evidence type="ECO:0000256" key="1">
    <source>
        <dbReference type="ARBA" id="ARBA00022737"/>
    </source>
</evidence>
<dbReference type="Gene3D" id="2.60.40.10">
    <property type="entry name" value="Immunoglobulins"/>
    <property type="match status" value="2"/>
</dbReference>
<evidence type="ECO:0000256" key="3">
    <source>
        <dbReference type="SAM" id="SignalP"/>
    </source>
</evidence>
<keyword evidence="6" id="KW-1185">Reference proteome</keyword>
<dbReference type="PROSITE" id="PS50092">
    <property type="entry name" value="TSP1"/>
    <property type="match status" value="1"/>
</dbReference>
<proteinExistence type="predicted"/>
<feature type="transmembrane region" description="Helical" evidence="2">
    <location>
        <begin position="541"/>
        <end position="561"/>
    </location>
</feature>
<keyword evidence="1" id="KW-0677">Repeat</keyword>
<dbReference type="InterPro" id="IPR036383">
    <property type="entry name" value="TSP1_rpt_sf"/>
</dbReference>
<evidence type="ECO:0000259" key="4">
    <source>
        <dbReference type="PROSITE" id="PS50853"/>
    </source>
</evidence>
<evidence type="ECO:0000313" key="5">
    <source>
        <dbReference type="EMBL" id="EDO35827.1"/>
    </source>
</evidence>
<name>A7SKF2_NEMVE</name>
<organism evidence="5 6">
    <name type="scientific">Nematostella vectensis</name>
    <name type="common">Starlet sea anemone</name>
    <dbReference type="NCBI Taxonomy" id="45351"/>
    <lineage>
        <taxon>Eukaryota</taxon>
        <taxon>Metazoa</taxon>
        <taxon>Cnidaria</taxon>
        <taxon>Anthozoa</taxon>
        <taxon>Hexacorallia</taxon>
        <taxon>Actiniaria</taxon>
        <taxon>Edwardsiidae</taxon>
        <taxon>Nematostella</taxon>
    </lineage>
</organism>
<feature type="signal peptide" evidence="3">
    <location>
        <begin position="1"/>
        <end position="21"/>
    </location>
</feature>
<dbReference type="SUPFAM" id="SSF82895">
    <property type="entry name" value="TSP-1 type 1 repeat"/>
    <property type="match status" value="1"/>
</dbReference>
<dbReference type="PhylomeDB" id="A7SKF2"/>
<evidence type="ECO:0000313" key="6">
    <source>
        <dbReference type="Proteomes" id="UP000001593"/>
    </source>
</evidence>
<dbReference type="SUPFAM" id="SSF49265">
    <property type="entry name" value="Fibronectin type III"/>
    <property type="match status" value="1"/>
</dbReference>
<dbReference type="Gene3D" id="2.20.100.10">
    <property type="entry name" value="Thrombospondin type-1 (TSP1) repeat"/>
    <property type="match status" value="1"/>
</dbReference>
<dbReference type="PANTHER" id="PTHR46708:SF2">
    <property type="entry name" value="FIBRONECTIN TYPE-III DOMAIN-CONTAINING PROTEIN"/>
    <property type="match status" value="1"/>
</dbReference>
<dbReference type="InterPro" id="IPR013783">
    <property type="entry name" value="Ig-like_fold"/>
</dbReference>
<keyword evidence="3" id="KW-0732">Signal</keyword>
<dbReference type="InterPro" id="IPR050991">
    <property type="entry name" value="ECM_Regulatory_Proteins"/>
</dbReference>
<dbReference type="SMART" id="SM00060">
    <property type="entry name" value="FN3"/>
    <property type="match status" value="2"/>
</dbReference>
<dbReference type="SMART" id="SM00209">
    <property type="entry name" value="TSP1"/>
    <property type="match status" value="1"/>
</dbReference>
<dbReference type="PROSITE" id="PS51257">
    <property type="entry name" value="PROKAR_LIPOPROTEIN"/>
    <property type="match status" value="1"/>
</dbReference>
<feature type="transmembrane region" description="Helical" evidence="2">
    <location>
        <begin position="581"/>
        <end position="605"/>
    </location>
</feature>
<dbReference type="HOGENOM" id="CLU_292107_0_0_1"/>
<feature type="chain" id="PRO_5002715322" description="Fibronectin type-III domain-containing protein" evidence="3">
    <location>
        <begin position="22"/>
        <end position="861"/>
    </location>
</feature>
<dbReference type="Pfam" id="PF00041">
    <property type="entry name" value="fn3"/>
    <property type="match status" value="1"/>
</dbReference>
<keyword evidence="2" id="KW-1133">Transmembrane helix</keyword>
<evidence type="ECO:0000256" key="2">
    <source>
        <dbReference type="SAM" id="Phobius"/>
    </source>
</evidence>
<keyword evidence="2" id="KW-0812">Transmembrane</keyword>
<accession>A7SKF2</accession>
<dbReference type="GO" id="GO:0005634">
    <property type="term" value="C:nucleus"/>
    <property type="evidence" value="ECO:0000318"/>
    <property type="project" value="GO_Central"/>
</dbReference>
<dbReference type="Proteomes" id="UP000001593">
    <property type="component" value="Unassembled WGS sequence"/>
</dbReference>
<protein>
    <recommendedName>
        <fullName evidence="4">Fibronectin type-III domain-containing protein</fullName>
    </recommendedName>
</protein>
<dbReference type="SUPFAM" id="SSF53850">
    <property type="entry name" value="Periplasmic binding protein-like II"/>
    <property type="match status" value="1"/>
</dbReference>
<feature type="domain" description="Fibronectin type-III" evidence="4">
    <location>
        <begin position="311"/>
        <end position="410"/>
    </location>
</feature>
<reference evidence="5 6" key="1">
    <citation type="journal article" date="2007" name="Science">
        <title>Sea anemone genome reveals ancestral eumetazoan gene repertoire and genomic organization.</title>
        <authorList>
            <person name="Putnam N.H."/>
            <person name="Srivastava M."/>
            <person name="Hellsten U."/>
            <person name="Dirks B."/>
            <person name="Chapman J."/>
            <person name="Salamov A."/>
            <person name="Terry A."/>
            <person name="Shapiro H."/>
            <person name="Lindquist E."/>
            <person name="Kapitonov V.V."/>
            <person name="Jurka J."/>
            <person name="Genikhovich G."/>
            <person name="Grigoriev I.V."/>
            <person name="Lucas S.M."/>
            <person name="Steele R.E."/>
            <person name="Finnerty J.R."/>
            <person name="Technau U."/>
            <person name="Martindale M.Q."/>
            <person name="Rokhsar D.S."/>
        </authorList>
    </citation>
    <scope>NUCLEOTIDE SEQUENCE [LARGE SCALE GENOMIC DNA]</scope>
    <source>
        <strain evidence="6">CH2 X CH6</strain>
    </source>
</reference>
<dbReference type="PROSITE" id="PS50853">
    <property type="entry name" value="FN3"/>
    <property type="match status" value="2"/>
</dbReference>
<dbReference type="CDD" id="cd00063">
    <property type="entry name" value="FN3"/>
    <property type="match status" value="2"/>
</dbReference>
<sequence length="861" mass="95543">MEFALMRLMTVFLSLCDFTAGSSSAISCIPSEIRGVQREVWRDLSGLSDLKSLLKNSRYPDNVTQVQTLTTFKAPQNDGDKYGQRLLGYFVPSIAGSYRRVPKYIYMEMGVAYLIQVVHVEVVGQDYMELRMISPTTNSYRVIPTDHLIAVSTGTPVRTVSMLGDWGQWSSCIVTCGEGRSSRHRACADNPAKFSLSVGALNETANKTRACRVNISCVDTPAAPHNVTANSISSTAVKISWSHVRHASHYIVTLSASDSYRDVVCNASTISVEVRGLKRFTFYSACVAAVNSLGRNSACVNVSTDEGGYNASLHLRAVNYTSQTAIRLRWAVSSPSWIATHIEVKLIYEVVNTKRLNKSGRMEEKVEWNATSWLLEGLTPHTTYSIQLVAMEFKEQRLLSNVVIAETCPCPVTFTPNWFEVPPYALDMSGGSAVTSQPIGVVSQALSHMVKDVCGVCLSYGVPTIAYGNSTTNSTKKNNIYQVLQDAAHCDLSFPVTKPARPIPGLVYIPMVRVPGVLLLTVQKSPGAYARTVARSVCQCWPLLVINLVMTSLAAIVLWMLKSYGDRVPRSLLGRTFAMAWSLMGMVLTSLLISAVTSSLIITVITENMTVEKGRKVGAVEGSVAFTVAKKLAGTMATVASYPNAETLAYALSRDEIDGCLIDMHSAGFYSDQLTRKGLKVSQVINRPFTYGVLIGGNASQLANQMEKTLKVNELQVLRYLQKMHHGTDAEHEKNRTPSPRKEQLSIEFLDPRSDLYTLVVLLTGSLLACAVIGGMMYHVMCYKNRKTTRIATERAQRMAEYHRRISMMREILEEFYRNFRRTYDDLKELHGLQLKECLRKKTKNDSQVELQHIRRKTVDC</sequence>
<dbReference type="EMBL" id="DS469686">
    <property type="protein sequence ID" value="EDO35827.1"/>
    <property type="molecule type" value="Genomic_DNA"/>
</dbReference>
<dbReference type="InterPro" id="IPR000884">
    <property type="entry name" value="TSP1_rpt"/>
</dbReference>
<dbReference type="Pfam" id="PF00090">
    <property type="entry name" value="TSP_1"/>
    <property type="match status" value="1"/>
</dbReference>
<dbReference type="PANTHER" id="PTHR46708">
    <property type="entry name" value="TENASCIN"/>
    <property type="match status" value="1"/>
</dbReference>
<gene>
    <name evidence="5" type="ORF">NEMVEDRAFT_v1g213652</name>
</gene>
<dbReference type="SUPFAM" id="SSF81324">
    <property type="entry name" value="Voltage-gated potassium channels"/>
    <property type="match status" value="1"/>
</dbReference>
<dbReference type="OMA" id="HASHYIV"/>
<dbReference type="Gene3D" id="3.40.190.10">
    <property type="entry name" value="Periplasmic binding protein-like II"/>
    <property type="match status" value="2"/>
</dbReference>